<sequence>MKSVLITGANRSIGYGLELFDLAKEHSATIVPLQLDITDHTSIQKAVEQVEQRLNGNDLNYLINNAGTTAKLRFSNINETDMMETYRPNVIESWKATKIFLPLLEEYALHLQQRDIKQSSRNKTDQHLSTGCLQLSGLSIRGHAMLSHEGLPPERETFEYTWQMEIILDSIDRNLIEVENAVNVQIAPIRLCLCMCNMHTSLCNESLTLKVGTIQIRQLLRLYPGPWLETGTISVLELRINAKFECHPPTLANINQQLEFLRQHDLHFQRSYFLYNPKSQQTLNISTILINSNILSCACLGGPTNYYTLIQAEEFLKSSFRLSEQSSFDRLLFLESFSSSSSQTPGSDDYLSPNGHLSLTGASQTSLNSTSNNTNNIMESSSMHSNLNLFLTPIGNKQNLSTNSSR</sequence>
<evidence type="ECO:0000313" key="2">
    <source>
        <dbReference type="Proteomes" id="UP000663868"/>
    </source>
</evidence>
<organism evidence="1 2">
    <name type="scientific">Adineta steineri</name>
    <dbReference type="NCBI Taxonomy" id="433720"/>
    <lineage>
        <taxon>Eukaryota</taxon>
        <taxon>Metazoa</taxon>
        <taxon>Spiralia</taxon>
        <taxon>Gnathifera</taxon>
        <taxon>Rotifera</taxon>
        <taxon>Eurotatoria</taxon>
        <taxon>Bdelloidea</taxon>
        <taxon>Adinetida</taxon>
        <taxon>Adinetidae</taxon>
        <taxon>Adineta</taxon>
    </lineage>
</organism>
<dbReference type="InterPro" id="IPR002347">
    <property type="entry name" value="SDR_fam"/>
</dbReference>
<dbReference type="Pfam" id="PF00106">
    <property type="entry name" value="adh_short"/>
    <property type="match status" value="1"/>
</dbReference>
<comment type="caution">
    <text evidence="1">The sequence shown here is derived from an EMBL/GenBank/DDBJ whole genome shotgun (WGS) entry which is preliminary data.</text>
</comment>
<name>A0A819U4M5_9BILA</name>
<dbReference type="EMBL" id="CAJOBB010004310">
    <property type="protein sequence ID" value="CAF4083431.1"/>
    <property type="molecule type" value="Genomic_DNA"/>
</dbReference>
<dbReference type="InterPro" id="IPR036291">
    <property type="entry name" value="NAD(P)-bd_dom_sf"/>
</dbReference>
<reference evidence="1" key="1">
    <citation type="submission" date="2021-02" db="EMBL/GenBank/DDBJ databases">
        <authorList>
            <person name="Nowell W R."/>
        </authorList>
    </citation>
    <scope>NUCLEOTIDE SEQUENCE</scope>
</reference>
<dbReference type="PANTHER" id="PTHR31640">
    <property type="entry name" value="TRANSMEMBRANE PROTEIN KIAA1109"/>
    <property type="match status" value="1"/>
</dbReference>
<proteinExistence type="predicted"/>
<dbReference type="AlphaFoldDB" id="A0A819U4M5"/>
<dbReference type="SUPFAM" id="SSF51735">
    <property type="entry name" value="NAD(P)-binding Rossmann-fold domains"/>
    <property type="match status" value="1"/>
</dbReference>
<protein>
    <submittedName>
        <fullName evidence="1">Uncharacterized protein</fullName>
    </submittedName>
</protein>
<dbReference type="Proteomes" id="UP000663868">
    <property type="component" value="Unassembled WGS sequence"/>
</dbReference>
<accession>A0A819U4M5</accession>
<dbReference type="Gene3D" id="3.40.50.720">
    <property type="entry name" value="NAD(P)-binding Rossmann-like Domain"/>
    <property type="match status" value="1"/>
</dbReference>
<dbReference type="InterPro" id="IPR033616">
    <property type="entry name" value="BLTP1"/>
</dbReference>
<evidence type="ECO:0000313" key="1">
    <source>
        <dbReference type="EMBL" id="CAF4083431.1"/>
    </source>
</evidence>
<dbReference type="PANTHER" id="PTHR31640:SF1">
    <property type="entry name" value="BRIDGE-LIKE LIPID TRANSFER PROTEIN FAMILY MEMBER 1"/>
    <property type="match status" value="1"/>
</dbReference>
<gene>
    <name evidence="1" type="ORF">KXQ929_LOCUS33495</name>
</gene>